<dbReference type="Proteomes" id="UP001325479">
    <property type="component" value="Chromosome"/>
</dbReference>
<dbReference type="InterPro" id="IPR052989">
    <property type="entry name" value="Mg-chelatase_DI-like"/>
</dbReference>
<dbReference type="SMART" id="SM00327">
    <property type="entry name" value="VWA"/>
    <property type="match status" value="1"/>
</dbReference>
<keyword evidence="3" id="KW-1185">Reference proteome</keyword>
<dbReference type="Gene3D" id="3.40.50.410">
    <property type="entry name" value="von Willebrand factor, type A domain"/>
    <property type="match status" value="1"/>
</dbReference>
<dbReference type="InterPro" id="IPR002035">
    <property type="entry name" value="VWF_A"/>
</dbReference>
<sequence>MSARRDGGPRTSIGTGGSTRIAWPATFARKRNVPLRADHLRYVHETAPRGELHCFVLDCSASMLGGERLALAKGLLVRCFDSAARARVEVALVSFGGMRADVRFGPAVPRWWNERWLAPVGGGGGTPFALGLRAAGQVLKRAARRQPAQHRTLWILTDGRSSERPAKPAWADRIVFVDFERHVPALQVCGRLAQAWGAEWVRAETLIA</sequence>
<gene>
    <name evidence="2" type="ORF">U0042_28435</name>
</gene>
<dbReference type="InterPro" id="IPR036465">
    <property type="entry name" value="vWFA_dom_sf"/>
</dbReference>
<dbReference type="SUPFAM" id="SSF53300">
    <property type="entry name" value="vWA-like"/>
    <property type="match status" value="1"/>
</dbReference>
<feature type="domain" description="VWFA" evidence="1">
    <location>
        <begin position="51"/>
        <end position="207"/>
    </location>
</feature>
<dbReference type="EMBL" id="CP139965">
    <property type="protein sequence ID" value="WQD77902.1"/>
    <property type="molecule type" value="Genomic_DNA"/>
</dbReference>
<name>A0ABZ0WKL7_9BURK</name>
<dbReference type="Pfam" id="PF13519">
    <property type="entry name" value="VWA_2"/>
    <property type="match status" value="1"/>
</dbReference>
<reference evidence="2 3" key="1">
    <citation type="submission" date="2023-12" db="EMBL/GenBank/DDBJ databases">
        <title>Genome sequencing and assembly of bacterial species from a model synthetic community.</title>
        <authorList>
            <person name="Hogle S.L."/>
        </authorList>
    </citation>
    <scope>NUCLEOTIDE SEQUENCE [LARGE SCALE GENOMIC DNA]</scope>
    <source>
        <strain evidence="2 3">HAMBI 2494</strain>
    </source>
</reference>
<dbReference type="PANTHER" id="PTHR35023:SF1">
    <property type="entry name" value="MG-PROTOPORPHYRIN IX CHELATASE"/>
    <property type="match status" value="1"/>
</dbReference>
<proteinExistence type="predicted"/>
<dbReference type="PANTHER" id="PTHR35023">
    <property type="entry name" value="CHELATASE-RELATED"/>
    <property type="match status" value="1"/>
</dbReference>
<protein>
    <submittedName>
        <fullName evidence="2">VWA domain-containing protein</fullName>
    </submittedName>
</protein>
<organism evidence="2 3">
    <name type="scientific">Paraburkholderia kururiensis</name>
    <dbReference type="NCBI Taxonomy" id="984307"/>
    <lineage>
        <taxon>Bacteria</taxon>
        <taxon>Pseudomonadati</taxon>
        <taxon>Pseudomonadota</taxon>
        <taxon>Betaproteobacteria</taxon>
        <taxon>Burkholderiales</taxon>
        <taxon>Burkholderiaceae</taxon>
        <taxon>Paraburkholderia</taxon>
    </lineage>
</organism>
<evidence type="ECO:0000313" key="2">
    <source>
        <dbReference type="EMBL" id="WQD77902.1"/>
    </source>
</evidence>
<accession>A0ABZ0WKL7</accession>
<evidence type="ECO:0000313" key="3">
    <source>
        <dbReference type="Proteomes" id="UP001325479"/>
    </source>
</evidence>
<evidence type="ECO:0000259" key="1">
    <source>
        <dbReference type="SMART" id="SM00327"/>
    </source>
</evidence>